<reference evidence="2 3" key="1">
    <citation type="submission" date="2018-03" db="EMBL/GenBank/DDBJ databases">
        <title>Genome sequence of the symbiotic type strain Mesorhizobium helmanticense CSLC115NT isolated from Lotus corniculatus nodules.</title>
        <authorList>
            <person name="Sannazzaro A.I."/>
            <person name="Torres Tejerizo G.A."/>
            <person name="Dip D."/>
            <person name="Caballero M."/>
            <person name="Pistorio M."/>
            <person name="Estrella M.J."/>
        </authorList>
    </citation>
    <scope>NUCLEOTIDE SEQUENCE [LARGE SCALE GENOMIC DNA]</scope>
    <source>
        <strain evidence="2 3">CSLC115N</strain>
    </source>
</reference>
<dbReference type="NCBIfam" id="TIGR02458">
    <property type="entry name" value="CbtA"/>
    <property type="match status" value="1"/>
</dbReference>
<dbReference type="Proteomes" id="UP000240259">
    <property type="component" value="Unassembled WGS sequence"/>
</dbReference>
<dbReference type="PROSITE" id="PS51257">
    <property type="entry name" value="PROKAR_LIPOPROTEIN"/>
    <property type="match status" value="1"/>
</dbReference>
<keyword evidence="1" id="KW-0472">Membrane</keyword>
<sequence length="259" mass="26597">MTLFRNVVFIAAIAGLVAGVVLACMQAYATVPLILKAEVYEQAGGGHQHGHAAAPAANATDTNAMSSAVPAPAEAAAPAEDEGWAPADGFERFAFNVVANVVTGIGFALILVAVSEFAGGIGNWRQGVFWGLAGFAVFTLAPGLGLPPELPAMPAADLAQRQIWWTATAVATAAGLGLLAFRKSLPLAILAVALIVAPHIVGAPQPDSFETPIPEGLHHQFVVAVTLTNLVFWLVLGAVVGVVRGRFTGTATSLRDSFA</sequence>
<feature type="transmembrane region" description="Helical" evidence="1">
    <location>
        <begin position="93"/>
        <end position="115"/>
    </location>
</feature>
<dbReference type="AlphaFoldDB" id="A0A2T4IUB3"/>
<feature type="transmembrane region" description="Helical" evidence="1">
    <location>
        <begin position="185"/>
        <end position="201"/>
    </location>
</feature>
<name>A0A2T4IUB3_9HYPH</name>
<dbReference type="EMBL" id="PZJX01000029">
    <property type="protein sequence ID" value="PTE09254.1"/>
    <property type="molecule type" value="Genomic_DNA"/>
</dbReference>
<feature type="transmembrane region" description="Helical" evidence="1">
    <location>
        <begin position="221"/>
        <end position="243"/>
    </location>
</feature>
<evidence type="ECO:0000313" key="2">
    <source>
        <dbReference type="EMBL" id="PTE09254.1"/>
    </source>
</evidence>
<dbReference type="InterPro" id="IPR012666">
    <property type="entry name" value="CbtA_put"/>
</dbReference>
<protein>
    <submittedName>
        <fullName evidence="2">Cobalt transporter</fullName>
    </submittedName>
</protein>
<evidence type="ECO:0000256" key="1">
    <source>
        <dbReference type="SAM" id="Phobius"/>
    </source>
</evidence>
<feature type="transmembrane region" description="Helical" evidence="1">
    <location>
        <begin position="127"/>
        <end position="146"/>
    </location>
</feature>
<keyword evidence="1" id="KW-1133">Transmembrane helix</keyword>
<gene>
    <name evidence="2" type="ORF">C9427_17225</name>
</gene>
<keyword evidence="1" id="KW-0812">Transmembrane</keyword>
<accession>A0A2T4IUB3</accession>
<dbReference type="Pfam" id="PF09490">
    <property type="entry name" value="CbtA"/>
    <property type="match status" value="1"/>
</dbReference>
<proteinExistence type="predicted"/>
<feature type="transmembrane region" description="Helical" evidence="1">
    <location>
        <begin position="162"/>
        <end position="180"/>
    </location>
</feature>
<evidence type="ECO:0000313" key="3">
    <source>
        <dbReference type="Proteomes" id="UP000240259"/>
    </source>
</evidence>
<comment type="caution">
    <text evidence="2">The sequence shown here is derived from an EMBL/GenBank/DDBJ whole genome shotgun (WGS) entry which is preliminary data.</text>
</comment>
<organism evidence="2 3">
    <name type="scientific">Mesorhizobium helmanticense</name>
    <dbReference type="NCBI Taxonomy" id="1776423"/>
    <lineage>
        <taxon>Bacteria</taxon>
        <taxon>Pseudomonadati</taxon>
        <taxon>Pseudomonadota</taxon>
        <taxon>Alphaproteobacteria</taxon>
        <taxon>Hyphomicrobiales</taxon>
        <taxon>Phyllobacteriaceae</taxon>
        <taxon>Mesorhizobium</taxon>
    </lineage>
</organism>
<keyword evidence="3" id="KW-1185">Reference proteome</keyword>
<dbReference type="OrthoDB" id="9813640at2"/>
<dbReference type="RefSeq" id="WP_107650326.1">
    <property type="nucleotide sequence ID" value="NZ_PZJX01000029.1"/>
</dbReference>